<keyword evidence="5" id="KW-1185">Reference proteome</keyword>
<reference evidence="4" key="2">
    <citation type="journal article" date="2021" name="Genome Biol. Evol.">
        <title>Developing a high-quality reference genome for a parasitic bivalve with doubly uniparental inheritance (Bivalvia: Unionida).</title>
        <authorList>
            <person name="Smith C.H."/>
        </authorList>
    </citation>
    <scope>NUCLEOTIDE SEQUENCE</scope>
    <source>
        <strain evidence="4">CHS0354</strain>
        <tissue evidence="4">Mantle</tissue>
    </source>
</reference>
<name>A0AAE0SRI7_9BIVA</name>
<dbReference type="PANTHER" id="PTHR31214">
    <property type="entry name" value="PROTEIN FAM221A-RELATED"/>
    <property type="match status" value="1"/>
</dbReference>
<dbReference type="Pfam" id="PF14753">
    <property type="entry name" value="FAM221"/>
    <property type="match status" value="1"/>
</dbReference>
<proteinExistence type="inferred from homology"/>
<organism evidence="4 5">
    <name type="scientific">Potamilus streckersoni</name>
    <dbReference type="NCBI Taxonomy" id="2493646"/>
    <lineage>
        <taxon>Eukaryota</taxon>
        <taxon>Metazoa</taxon>
        <taxon>Spiralia</taxon>
        <taxon>Lophotrochozoa</taxon>
        <taxon>Mollusca</taxon>
        <taxon>Bivalvia</taxon>
        <taxon>Autobranchia</taxon>
        <taxon>Heteroconchia</taxon>
        <taxon>Palaeoheterodonta</taxon>
        <taxon>Unionida</taxon>
        <taxon>Unionoidea</taxon>
        <taxon>Unionidae</taxon>
        <taxon>Ambleminae</taxon>
        <taxon>Lampsilini</taxon>
        <taxon>Potamilus</taxon>
    </lineage>
</organism>
<evidence type="ECO:0000256" key="2">
    <source>
        <dbReference type="ARBA" id="ARBA00039630"/>
    </source>
</evidence>
<dbReference type="Proteomes" id="UP001195483">
    <property type="component" value="Unassembled WGS sequence"/>
</dbReference>
<sequence>MGDKQYHLKIDGSNAKAVDEYLEYHRIVGEDDGGTPFSPEEYEEYKQKILPMRMKNRLYTCLVSPTGMDCKLVGPETPCFCKHRYKQHKTDFENIPEERPIKLPCRAAKCKCASYHYVPLNGSQPIRCKCKHTADEHNEAEPFVCKKAGCTKCTGFISPFTCGCGTAISKHTMIVETADEREARGHPLGEATPYAAMGGLTGFSSLAEGNMRLDPSGRGAPNRGFLEQSVTADDNPFLRANVHAIKAHQMEKNKQGLTGPDDEVFDDITERVSSMRRPGEDDMEYYERRYQEKQKNRPAGVKREDLDTKRLQSGNRAAIEDKPKSSRTQQRK</sequence>
<evidence type="ECO:0000256" key="3">
    <source>
        <dbReference type="SAM" id="MobiDB-lite"/>
    </source>
</evidence>
<dbReference type="PANTHER" id="PTHR31214:SF2">
    <property type="entry name" value="PROTEIN FAM221A"/>
    <property type="match status" value="1"/>
</dbReference>
<gene>
    <name evidence="4" type="ORF">CHS0354_036651</name>
</gene>
<reference evidence="4" key="3">
    <citation type="submission" date="2023-05" db="EMBL/GenBank/DDBJ databases">
        <authorList>
            <person name="Smith C.H."/>
        </authorList>
    </citation>
    <scope>NUCLEOTIDE SEQUENCE</scope>
    <source>
        <strain evidence="4">CHS0354</strain>
        <tissue evidence="4">Mantle</tissue>
    </source>
</reference>
<dbReference type="AlphaFoldDB" id="A0AAE0SRI7"/>
<protein>
    <recommendedName>
        <fullName evidence="2">Protein FAM221A</fullName>
    </recommendedName>
</protein>
<dbReference type="InterPro" id="IPR026755">
    <property type="entry name" value="Fam221a/b"/>
</dbReference>
<reference evidence="4" key="1">
    <citation type="journal article" date="2021" name="Genome Biol. Evol.">
        <title>A High-Quality Reference Genome for a Parasitic Bivalve with Doubly Uniparental Inheritance (Bivalvia: Unionida).</title>
        <authorList>
            <person name="Smith C.H."/>
        </authorList>
    </citation>
    <scope>NUCLEOTIDE SEQUENCE</scope>
    <source>
        <strain evidence="4">CHS0354</strain>
    </source>
</reference>
<evidence type="ECO:0000313" key="5">
    <source>
        <dbReference type="Proteomes" id="UP001195483"/>
    </source>
</evidence>
<evidence type="ECO:0000256" key="1">
    <source>
        <dbReference type="ARBA" id="ARBA00011026"/>
    </source>
</evidence>
<evidence type="ECO:0000313" key="4">
    <source>
        <dbReference type="EMBL" id="KAK3596810.1"/>
    </source>
</evidence>
<comment type="caution">
    <text evidence="4">The sequence shown here is derived from an EMBL/GenBank/DDBJ whole genome shotgun (WGS) entry which is preliminary data.</text>
</comment>
<dbReference type="EMBL" id="JAEAOA010002144">
    <property type="protein sequence ID" value="KAK3596810.1"/>
    <property type="molecule type" value="Genomic_DNA"/>
</dbReference>
<comment type="similarity">
    <text evidence="1">Belongs to the FAM221 family.</text>
</comment>
<feature type="region of interest" description="Disordered" evidence="3">
    <location>
        <begin position="290"/>
        <end position="332"/>
    </location>
</feature>
<accession>A0AAE0SRI7</accession>
<feature type="compositionally biased region" description="Basic and acidic residues" evidence="3">
    <location>
        <begin position="290"/>
        <end position="310"/>
    </location>
</feature>